<name>A0ABY3SJR4_9BACL</name>
<protein>
    <submittedName>
        <fullName evidence="2">Peptidoglycan DD-metalloendopeptidase family protein</fullName>
    </submittedName>
</protein>
<evidence type="ECO:0000313" key="2">
    <source>
        <dbReference type="EMBL" id="UJF33456.1"/>
    </source>
</evidence>
<accession>A0ABY3SJR4</accession>
<dbReference type="InterPro" id="IPR050570">
    <property type="entry name" value="Cell_wall_metabolism_enzyme"/>
</dbReference>
<dbReference type="SUPFAM" id="SSF51261">
    <property type="entry name" value="Duplicated hybrid motif"/>
    <property type="match status" value="1"/>
</dbReference>
<dbReference type="PANTHER" id="PTHR21666">
    <property type="entry name" value="PEPTIDASE-RELATED"/>
    <property type="match status" value="1"/>
</dbReference>
<dbReference type="EMBL" id="CP090978">
    <property type="protein sequence ID" value="UJF33456.1"/>
    <property type="molecule type" value="Genomic_DNA"/>
</dbReference>
<evidence type="ECO:0000313" key="3">
    <source>
        <dbReference type="Proteomes" id="UP001649230"/>
    </source>
</evidence>
<feature type="domain" description="M23ase beta-sheet core" evidence="1">
    <location>
        <begin position="376"/>
        <end position="470"/>
    </location>
</feature>
<sequence>MKPRKNWNWLLMGSAFILAAGVVVGLGGKLRLDFFHVSDKESAAMESPASVPAAPGASNEAVKLPAREAVQFRMTDLNHGWIEYSDGTMVTDDGGATWRNTGQSVPAAAALSPDGQSKQWSVSELIELQNSGGTLPSPKQATIGSTLVPVKQSQFLTKLIGWALPASQPGAHAEADESHHPLLVTIDGGLTWQDVQDQAVQQAFAAETEQLKKLREEAERFPDKETARQVLGSNVSAWRLFPESASRGDVVLVRHNGPGTVKWLGKSYTLEPFGAGYYTYLPITMQTKPGAYPIGDQTLTIKAKEFETQYLKVTEQLESMRQDTQRINADQKKIDAARSKSAETFLFSSDFIQPIEGILTTPYGYTRYVNDKFDSAHMAVDLAADEGTPVKATNDGIVALADNLYLTGNSVYIDHGMGLFSQYAHMSELRVKTGDKVKRGDIIGLVGTTGFSTGPHLHFTFWAHNVQANPNLFFNSNPFHWVKGESASKP</sequence>
<reference evidence="2 3" key="1">
    <citation type="journal article" date="2024" name="Int. J. Syst. Evol. Microbiol.">
        <title>Paenibacillus hexagrammi sp. nov., a novel bacterium isolated from the gut content of Hexagrammos agrammus.</title>
        <authorList>
            <person name="Jung H.K."/>
            <person name="Kim D.G."/>
            <person name="Zin H."/>
            <person name="Park J."/>
            <person name="Jung H."/>
            <person name="Kim Y.O."/>
            <person name="Kong H.J."/>
            <person name="Kim J.W."/>
            <person name="Kim Y.S."/>
        </authorList>
    </citation>
    <scope>NUCLEOTIDE SEQUENCE [LARGE SCALE GENOMIC DNA]</scope>
    <source>
        <strain evidence="2 3">YPD9-1</strain>
    </source>
</reference>
<proteinExistence type="predicted"/>
<organism evidence="2 3">
    <name type="scientific">Paenibacillus hexagrammi</name>
    <dbReference type="NCBI Taxonomy" id="2908839"/>
    <lineage>
        <taxon>Bacteria</taxon>
        <taxon>Bacillati</taxon>
        <taxon>Bacillota</taxon>
        <taxon>Bacilli</taxon>
        <taxon>Bacillales</taxon>
        <taxon>Paenibacillaceae</taxon>
        <taxon>Paenibacillus</taxon>
    </lineage>
</organism>
<dbReference type="Gene3D" id="2.70.70.10">
    <property type="entry name" value="Glucose Permease (Domain IIA)"/>
    <property type="match status" value="1"/>
</dbReference>
<dbReference type="InterPro" id="IPR016047">
    <property type="entry name" value="M23ase_b-sheet_dom"/>
</dbReference>
<dbReference type="Proteomes" id="UP001649230">
    <property type="component" value="Chromosome"/>
</dbReference>
<dbReference type="RefSeq" id="WP_235119825.1">
    <property type="nucleotide sequence ID" value="NZ_CP090978.1"/>
</dbReference>
<dbReference type="Pfam" id="PF01551">
    <property type="entry name" value="Peptidase_M23"/>
    <property type="match status" value="1"/>
</dbReference>
<keyword evidence="3" id="KW-1185">Reference proteome</keyword>
<evidence type="ECO:0000259" key="1">
    <source>
        <dbReference type="Pfam" id="PF01551"/>
    </source>
</evidence>
<gene>
    <name evidence="2" type="ORF">L0M14_28800</name>
</gene>
<dbReference type="InterPro" id="IPR011055">
    <property type="entry name" value="Dup_hybrid_motif"/>
</dbReference>
<dbReference type="CDD" id="cd12797">
    <property type="entry name" value="M23_peptidase"/>
    <property type="match status" value="1"/>
</dbReference>
<dbReference type="PANTHER" id="PTHR21666:SF287">
    <property type="entry name" value="CYTOPLASMIC MEMBRANE PROTEIN"/>
    <property type="match status" value="1"/>
</dbReference>
<dbReference type="SUPFAM" id="SSF110296">
    <property type="entry name" value="Oligoxyloglucan reducing end-specific cellobiohydrolase"/>
    <property type="match status" value="1"/>
</dbReference>